<keyword evidence="4" id="KW-0029">Amino-acid transport</keyword>
<evidence type="ECO:0000313" key="7">
    <source>
        <dbReference type="EMBL" id="KYH30277.1"/>
    </source>
</evidence>
<gene>
    <name evidence="7" type="primary">braC</name>
    <name evidence="7" type="ORF">CLCOL_02230</name>
</gene>
<feature type="domain" description="Leucine-binding protein" evidence="6">
    <location>
        <begin position="36"/>
        <end position="381"/>
    </location>
</feature>
<keyword evidence="8" id="KW-1185">Reference proteome</keyword>
<proteinExistence type="inferred from homology"/>
<dbReference type="AlphaFoldDB" id="A0A151ASC3"/>
<feature type="chain" id="PRO_5039126278" evidence="5">
    <location>
        <begin position="21"/>
        <end position="392"/>
    </location>
</feature>
<evidence type="ECO:0000256" key="4">
    <source>
        <dbReference type="ARBA" id="ARBA00022970"/>
    </source>
</evidence>
<dbReference type="STRING" id="1121305.CLCOL_02230"/>
<dbReference type="PANTHER" id="PTHR30483">
    <property type="entry name" value="LEUCINE-SPECIFIC-BINDING PROTEIN"/>
    <property type="match status" value="1"/>
</dbReference>
<dbReference type="PATRIC" id="fig|1121305.3.peg.220"/>
<dbReference type="GO" id="GO:0006865">
    <property type="term" value="P:amino acid transport"/>
    <property type="evidence" value="ECO:0007669"/>
    <property type="project" value="UniProtKB-KW"/>
</dbReference>
<evidence type="ECO:0000259" key="6">
    <source>
        <dbReference type="Pfam" id="PF13458"/>
    </source>
</evidence>
<comment type="similarity">
    <text evidence="1">Belongs to the leucine-binding protein family.</text>
</comment>
<accession>A0A151ASC3</accession>
<protein>
    <submittedName>
        <fullName evidence="7">Leucine-, isoleucine-, valine-, threonine-, and alanine-binding protein</fullName>
    </submittedName>
</protein>
<dbReference type="Pfam" id="PF13458">
    <property type="entry name" value="Peripla_BP_6"/>
    <property type="match status" value="1"/>
</dbReference>
<organism evidence="7 8">
    <name type="scientific">Clostridium colicanis DSM 13634</name>
    <dbReference type="NCBI Taxonomy" id="1121305"/>
    <lineage>
        <taxon>Bacteria</taxon>
        <taxon>Bacillati</taxon>
        <taxon>Bacillota</taxon>
        <taxon>Clostridia</taxon>
        <taxon>Eubacteriales</taxon>
        <taxon>Clostridiaceae</taxon>
        <taxon>Clostridium</taxon>
    </lineage>
</organism>
<dbReference type="EMBL" id="LTBB01000001">
    <property type="protein sequence ID" value="KYH30277.1"/>
    <property type="molecule type" value="Genomic_DNA"/>
</dbReference>
<evidence type="ECO:0000256" key="2">
    <source>
        <dbReference type="ARBA" id="ARBA00022448"/>
    </source>
</evidence>
<name>A0A151ASC3_9CLOT</name>
<dbReference type="PANTHER" id="PTHR30483:SF6">
    <property type="entry name" value="PERIPLASMIC BINDING PROTEIN OF ABC TRANSPORTER FOR NATURAL AMINO ACIDS"/>
    <property type="match status" value="1"/>
</dbReference>
<dbReference type="CDD" id="cd06347">
    <property type="entry name" value="PBP1_ABC_LivK_ligand_binding-like"/>
    <property type="match status" value="1"/>
</dbReference>
<dbReference type="InterPro" id="IPR028081">
    <property type="entry name" value="Leu-bd"/>
</dbReference>
<evidence type="ECO:0000256" key="3">
    <source>
        <dbReference type="ARBA" id="ARBA00022729"/>
    </source>
</evidence>
<dbReference type="PRINTS" id="PR00337">
    <property type="entry name" value="LEUILEVALBP"/>
</dbReference>
<dbReference type="InterPro" id="IPR000709">
    <property type="entry name" value="Leu_Ile_Val-bd"/>
</dbReference>
<dbReference type="Gene3D" id="3.40.50.2300">
    <property type="match status" value="2"/>
</dbReference>
<dbReference type="InterPro" id="IPR051010">
    <property type="entry name" value="BCAA_transport"/>
</dbReference>
<evidence type="ECO:0000313" key="8">
    <source>
        <dbReference type="Proteomes" id="UP000075374"/>
    </source>
</evidence>
<sequence>MKKKLALFLTALFVTGAVTGCGKNTQTTSSNGGAETIKIGLDYELSGQVATYGQSLVQGIELAFEEINKAGGVLGKQIEPVKVDNKSEPAEAANVASKLVTRDKVVAILGPATSGNTKGAAPVAIQNKVPLISASATADDVTVDSNGKVREFIFKTCFSDSFQGVIMANFAYQDLGKKNAVLLVDSSSDYSKGLSKSFKETFEKFGGKVLSEEAYQSKDTNFKAVLTNIKGLNPDVIYLPGYYEEVGLIIKQARELGINIPILGGDGYESPKLVELAGKSALNEVYFTNHYSSKDTSSEVVNFQKAFKDKYNKEPDAFNALGYDLAYFCVDALKRAGEADPIKLKDAIASTKDFKGVTGIITIDENHNPIKSITILQMKDGEQIFLKKLDAK</sequence>
<keyword evidence="2" id="KW-0813">Transport</keyword>
<keyword evidence="3 5" id="KW-0732">Signal</keyword>
<dbReference type="PROSITE" id="PS51257">
    <property type="entry name" value="PROKAR_LIPOPROTEIN"/>
    <property type="match status" value="1"/>
</dbReference>
<dbReference type="RefSeq" id="WP_061857161.1">
    <property type="nucleotide sequence ID" value="NZ_LTBB01000001.1"/>
</dbReference>
<dbReference type="InterPro" id="IPR028082">
    <property type="entry name" value="Peripla_BP_I"/>
</dbReference>
<comment type="caution">
    <text evidence="7">The sequence shown here is derived from an EMBL/GenBank/DDBJ whole genome shotgun (WGS) entry which is preliminary data.</text>
</comment>
<reference evidence="7 8" key="1">
    <citation type="submission" date="2016-02" db="EMBL/GenBank/DDBJ databases">
        <title>Genome sequence of Clostridium colicanis DSM 13634.</title>
        <authorList>
            <person name="Poehlein A."/>
            <person name="Daniel R."/>
        </authorList>
    </citation>
    <scope>NUCLEOTIDE SEQUENCE [LARGE SCALE GENOMIC DNA]</scope>
    <source>
        <strain evidence="7 8">DSM 13634</strain>
    </source>
</reference>
<evidence type="ECO:0000256" key="1">
    <source>
        <dbReference type="ARBA" id="ARBA00010062"/>
    </source>
</evidence>
<dbReference type="Proteomes" id="UP000075374">
    <property type="component" value="Unassembled WGS sequence"/>
</dbReference>
<dbReference type="SUPFAM" id="SSF53822">
    <property type="entry name" value="Periplasmic binding protein-like I"/>
    <property type="match status" value="1"/>
</dbReference>
<feature type="signal peptide" evidence="5">
    <location>
        <begin position="1"/>
        <end position="20"/>
    </location>
</feature>
<evidence type="ECO:0000256" key="5">
    <source>
        <dbReference type="SAM" id="SignalP"/>
    </source>
</evidence>